<dbReference type="KEGG" id="ela:UCREL1_2330"/>
<gene>
    <name evidence="1" type="ORF">UCREL1_2330</name>
</gene>
<dbReference type="AlphaFoldDB" id="M7T1D2"/>
<dbReference type="SUPFAM" id="SSF89372">
    <property type="entry name" value="Fucose-specific lectin"/>
    <property type="match status" value="1"/>
</dbReference>
<dbReference type="OrthoDB" id="3800077at2759"/>
<dbReference type="HOGENOM" id="CLU_027100_0_0_1"/>
<organism evidence="1 2">
    <name type="scientific">Eutypa lata (strain UCR-EL1)</name>
    <name type="common">Grapevine dieback disease fungus</name>
    <name type="synonym">Eutypa armeniacae</name>
    <dbReference type="NCBI Taxonomy" id="1287681"/>
    <lineage>
        <taxon>Eukaryota</taxon>
        <taxon>Fungi</taxon>
        <taxon>Dikarya</taxon>
        <taxon>Ascomycota</taxon>
        <taxon>Pezizomycotina</taxon>
        <taxon>Sordariomycetes</taxon>
        <taxon>Xylariomycetidae</taxon>
        <taxon>Xylariales</taxon>
        <taxon>Diatrypaceae</taxon>
        <taxon>Eutypa</taxon>
    </lineage>
</organism>
<reference evidence="2" key="1">
    <citation type="journal article" date="2013" name="Genome Announc.">
        <title>Draft genome sequence of the grapevine dieback fungus Eutypa lata UCR-EL1.</title>
        <authorList>
            <person name="Blanco-Ulate B."/>
            <person name="Rolshausen P.E."/>
            <person name="Cantu D."/>
        </authorList>
    </citation>
    <scope>NUCLEOTIDE SEQUENCE [LARGE SCALE GENOMIC DNA]</scope>
    <source>
        <strain evidence="2">UCR-EL1</strain>
    </source>
</reference>
<name>M7T1D2_EUTLA</name>
<evidence type="ECO:0000313" key="2">
    <source>
        <dbReference type="Proteomes" id="UP000012174"/>
    </source>
</evidence>
<proteinExistence type="predicted"/>
<dbReference type="Gene3D" id="2.120.10.70">
    <property type="entry name" value="Fucose-specific lectin"/>
    <property type="match status" value="1"/>
</dbReference>
<dbReference type="EMBL" id="KB705809">
    <property type="protein sequence ID" value="EMR70633.1"/>
    <property type="molecule type" value="Genomic_DNA"/>
</dbReference>
<dbReference type="STRING" id="1287681.M7T1D2"/>
<protein>
    <recommendedName>
        <fullName evidence="3">Fucose-specific lectin</fullName>
    </recommendedName>
</protein>
<keyword evidence="2" id="KW-1185">Reference proteome</keyword>
<dbReference type="OMA" id="TESWEPP"/>
<sequence>MDNWDHHWNCPVRPNSKLAVTGWKVTGNGFVCRLFWQGGDNKLRSSRYLSMTESWEPPIVFEGIDARPDTPISAAVFLGVPQYEVFYLNRSSTLRGFNFAADETITKPDSINERPALSVGSGSEMGAYWPYVVYQNANVPFGNTGTGITVLPAVSNYGPSRAAGIVYRRENGLLSIFAFGGDDAGSVWRVPNVPIPAATAIGAFAFARESNHSLTNTYVLYQDDDHAIKAVWQDESSEWEGPATVGEADPGTDIVCLTEQVAGEANLVVELAPQSYMRLCFWQFGGSIVEKRLAASGWEDMGTIPTE</sequence>
<evidence type="ECO:0008006" key="3">
    <source>
        <dbReference type="Google" id="ProtNLM"/>
    </source>
</evidence>
<accession>M7T1D2</accession>
<evidence type="ECO:0000313" key="1">
    <source>
        <dbReference type="EMBL" id="EMR70633.1"/>
    </source>
</evidence>
<dbReference type="Proteomes" id="UP000012174">
    <property type="component" value="Unassembled WGS sequence"/>
</dbReference>